<dbReference type="Pfam" id="PF03692">
    <property type="entry name" value="CxxCxxCC"/>
    <property type="match status" value="1"/>
</dbReference>
<sequence>MRQKFKCTKCGLCCMNIQNVELAKDLDDGTGVCRYFERKSKLCTIYESRPEICNVEKGYKFFENTMSYDEYIELNYKICKELRRNKK</sequence>
<name>A0A413RDN8_9FIRM</name>
<accession>A0A413RDN8</accession>
<comment type="caution">
    <text evidence="1">The sequence shown here is derived from an EMBL/GenBank/DDBJ whole genome shotgun (WGS) entry which is preliminary data.</text>
</comment>
<dbReference type="RefSeq" id="WP_117969368.1">
    <property type="nucleotide sequence ID" value="NZ_CAUEJY010000030.1"/>
</dbReference>
<evidence type="ECO:0000313" key="2">
    <source>
        <dbReference type="Proteomes" id="UP000284779"/>
    </source>
</evidence>
<dbReference type="AlphaFoldDB" id="A0A413RDN8"/>
<reference evidence="1 2" key="1">
    <citation type="submission" date="2018-08" db="EMBL/GenBank/DDBJ databases">
        <title>A genome reference for cultivated species of the human gut microbiota.</title>
        <authorList>
            <person name="Zou Y."/>
            <person name="Xue W."/>
            <person name="Luo G."/>
        </authorList>
    </citation>
    <scope>NUCLEOTIDE SEQUENCE [LARGE SCALE GENOMIC DNA]</scope>
    <source>
        <strain evidence="1 2">AM44-11BH</strain>
    </source>
</reference>
<evidence type="ECO:0000313" key="1">
    <source>
        <dbReference type="EMBL" id="RHA20893.1"/>
    </source>
</evidence>
<protein>
    <submittedName>
        <fullName evidence="1">YkgJ family cysteine cluster protein</fullName>
    </submittedName>
</protein>
<gene>
    <name evidence="1" type="ORF">DW944_01605</name>
</gene>
<dbReference type="Proteomes" id="UP000284779">
    <property type="component" value="Unassembled WGS sequence"/>
</dbReference>
<dbReference type="InterPro" id="IPR005358">
    <property type="entry name" value="Puta_zinc/iron-chelating_dom"/>
</dbReference>
<keyword evidence="2" id="KW-1185">Reference proteome</keyword>
<proteinExistence type="predicted"/>
<dbReference type="EMBL" id="QSFD01000001">
    <property type="protein sequence ID" value="RHA20893.1"/>
    <property type="molecule type" value="Genomic_DNA"/>
</dbReference>
<organism evidence="1 2">
    <name type="scientific">Eubacterium ventriosum</name>
    <dbReference type="NCBI Taxonomy" id="39496"/>
    <lineage>
        <taxon>Bacteria</taxon>
        <taxon>Bacillati</taxon>
        <taxon>Bacillota</taxon>
        <taxon>Clostridia</taxon>
        <taxon>Eubacteriales</taxon>
        <taxon>Eubacteriaceae</taxon>
        <taxon>Eubacterium</taxon>
    </lineage>
</organism>